<keyword evidence="7" id="KW-1185">Reference proteome</keyword>
<dbReference type="PANTHER" id="PTHR23131:SF0">
    <property type="entry name" value="ENDORIBONUCLEASE LACTB2"/>
    <property type="match status" value="1"/>
</dbReference>
<dbReference type="InterPro" id="IPR036866">
    <property type="entry name" value="RibonucZ/Hydroxyglut_hydro"/>
</dbReference>
<gene>
    <name evidence="6" type="ORF">JAAARDRAFT_153678</name>
</gene>
<evidence type="ECO:0000256" key="1">
    <source>
        <dbReference type="ARBA" id="ARBA00006759"/>
    </source>
</evidence>
<proteinExistence type="inferred from homology"/>
<dbReference type="InterPro" id="IPR001279">
    <property type="entry name" value="Metallo-B-lactamas"/>
</dbReference>
<dbReference type="OrthoDB" id="17458at2759"/>
<keyword evidence="2" id="KW-0479">Metal-binding</keyword>
<dbReference type="SMART" id="SM00849">
    <property type="entry name" value="Lactamase_B"/>
    <property type="match status" value="1"/>
</dbReference>
<name>A0A067QAR7_9AGAM</name>
<dbReference type="Pfam" id="PF17778">
    <property type="entry name" value="WHD_BLACT"/>
    <property type="match status" value="1"/>
</dbReference>
<dbReference type="EMBL" id="KL197715">
    <property type="protein sequence ID" value="KDQ59681.1"/>
    <property type="molecule type" value="Genomic_DNA"/>
</dbReference>
<feature type="domain" description="Metallo-beta-lactamase" evidence="5">
    <location>
        <begin position="32"/>
        <end position="230"/>
    </location>
</feature>
<organism evidence="6 7">
    <name type="scientific">Jaapia argillacea MUCL 33604</name>
    <dbReference type="NCBI Taxonomy" id="933084"/>
    <lineage>
        <taxon>Eukaryota</taxon>
        <taxon>Fungi</taxon>
        <taxon>Dikarya</taxon>
        <taxon>Basidiomycota</taxon>
        <taxon>Agaricomycotina</taxon>
        <taxon>Agaricomycetes</taxon>
        <taxon>Agaricomycetidae</taxon>
        <taxon>Jaapiales</taxon>
        <taxon>Jaapiaceae</taxon>
        <taxon>Jaapia</taxon>
    </lineage>
</organism>
<accession>A0A067QAR7</accession>
<evidence type="ECO:0000313" key="7">
    <source>
        <dbReference type="Proteomes" id="UP000027265"/>
    </source>
</evidence>
<evidence type="ECO:0000259" key="5">
    <source>
        <dbReference type="SMART" id="SM00849"/>
    </source>
</evidence>
<dbReference type="InterPro" id="IPR050662">
    <property type="entry name" value="Sec-metab_biosynth-thioest"/>
</dbReference>
<keyword evidence="3" id="KW-0378">Hydrolase</keyword>
<keyword evidence="4" id="KW-0862">Zinc</keyword>
<dbReference type="Proteomes" id="UP000027265">
    <property type="component" value="Unassembled WGS sequence"/>
</dbReference>
<dbReference type="FunFam" id="3.60.15.10:FF:000041">
    <property type="entry name" value="Metallo-beta-lactamase domain protein"/>
    <property type="match status" value="1"/>
</dbReference>
<dbReference type="InParanoid" id="A0A067QAR7"/>
<dbReference type="Gene3D" id="1.10.10.10">
    <property type="entry name" value="Winged helix-like DNA-binding domain superfamily/Winged helix DNA-binding domain"/>
    <property type="match status" value="1"/>
</dbReference>
<dbReference type="InterPro" id="IPR036388">
    <property type="entry name" value="WH-like_DNA-bd_sf"/>
</dbReference>
<dbReference type="InterPro" id="IPR041516">
    <property type="entry name" value="LACTB2_WH"/>
</dbReference>
<comment type="similarity">
    <text evidence="1">Belongs to the metallo-beta-lactamase superfamily. Glyoxalase II family.</text>
</comment>
<dbReference type="Pfam" id="PF00753">
    <property type="entry name" value="Lactamase_B"/>
    <property type="match status" value="1"/>
</dbReference>
<reference evidence="7" key="1">
    <citation type="journal article" date="2014" name="Proc. Natl. Acad. Sci. U.S.A.">
        <title>Extensive sampling of basidiomycete genomes demonstrates inadequacy of the white-rot/brown-rot paradigm for wood decay fungi.</title>
        <authorList>
            <person name="Riley R."/>
            <person name="Salamov A.A."/>
            <person name="Brown D.W."/>
            <person name="Nagy L.G."/>
            <person name="Floudas D."/>
            <person name="Held B.W."/>
            <person name="Levasseur A."/>
            <person name="Lombard V."/>
            <person name="Morin E."/>
            <person name="Otillar R."/>
            <person name="Lindquist E.A."/>
            <person name="Sun H."/>
            <person name="LaButti K.M."/>
            <person name="Schmutz J."/>
            <person name="Jabbour D."/>
            <person name="Luo H."/>
            <person name="Baker S.E."/>
            <person name="Pisabarro A.G."/>
            <person name="Walton J.D."/>
            <person name="Blanchette R.A."/>
            <person name="Henrissat B."/>
            <person name="Martin F."/>
            <person name="Cullen D."/>
            <person name="Hibbett D.S."/>
            <person name="Grigoriev I.V."/>
        </authorList>
    </citation>
    <scope>NUCLEOTIDE SEQUENCE [LARGE SCALE GENOMIC DNA]</scope>
    <source>
        <strain evidence="7">MUCL 33604</strain>
    </source>
</reference>
<evidence type="ECO:0000256" key="3">
    <source>
        <dbReference type="ARBA" id="ARBA00022801"/>
    </source>
</evidence>
<dbReference type="HOGENOM" id="CLU_048478_1_3_1"/>
<dbReference type="GO" id="GO:0046872">
    <property type="term" value="F:metal ion binding"/>
    <property type="evidence" value="ECO:0007669"/>
    <property type="project" value="UniProtKB-KW"/>
</dbReference>
<dbReference type="SUPFAM" id="SSF56281">
    <property type="entry name" value="Metallo-hydrolase/oxidoreductase"/>
    <property type="match status" value="1"/>
</dbReference>
<evidence type="ECO:0000256" key="4">
    <source>
        <dbReference type="ARBA" id="ARBA00022833"/>
    </source>
</evidence>
<dbReference type="PANTHER" id="PTHR23131">
    <property type="entry name" value="ENDORIBONUCLEASE LACTB2"/>
    <property type="match status" value="1"/>
</dbReference>
<dbReference type="GO" id="GO:0016787">
    <property type="term" value="F:hydrolase activity"/>
    <property type="evidence" value="ECO:0007669"/>
    <property type="project" value="UniProtKB-KW"/>
</dbReference>
<protein>
    <recommendedName>
        <fullName evidence="5">Metallo-beta-lactamase domain-containing protein</fullName>
    </recommendedName>
</protein>
<dbReference type="AlphaFoldDB" id="A0A067QAR7"/>
<sequence length="328" mass="35475">MEKLEALSSISRLSDHVIRILGQNPGKFTLQGTNTYLVGSQNPYALIDTGQGLPEYVPVLESALKDPDIASPSNPDEPDLSDIVITHRHHDHCGGLPSFPLPPSYSDAHLQSVVDSLEAGSYEPDPTGSPFYDLLDNQLLPTTASPSSAESALHVLHTPGHTPDSICLYFPPDKALFTADTVLGQGTAVFEDLTAYLSSLRKMLTFSPNGPSPDTHTNGIPPYTTIYPGHGPVLKNGPQTISTYINHRLERESQIIAVLRNPPPASATGEVAWTPWTIVKTVYSAYPEPLWAPAAHSVELHLKKLEVDGRVRKIGSGEGRDAGWILVE</sequence>
<dbReference type="GO" id="GO:0044550">
    <property type="term" value="P:secondary metabolite biosynthetic process"/>
    <property type="evidence" value="ECO:0007669"/>
    <property type="project" value="TreeGrafter"/>
</dbReference>
<dbReference type="InterPro" id="IPR047921">
    <property type="entry name" value="LACTB2-like_MBL-fold"/>
</dbReference>
<dbReference type="CDD" id="cd07722">
    <property type="entry name" value="LACTB2-like_MBL-fold"/>
    <property type="match status" value="1"/>
</dbReference>
<evidence type="ECO:0000256" key="2">
    <source>
        <dbReference type="ARBA" id="ARBA00022723"/>
    </source>
</evidence>
<dbReference type="Gene3D" id="3.60.15.10">
    <property type="entry name" value="Ribonuclease Z/Hydroxyacylglutathione hydrolase-like"/>
    <property type="match status" value="1"/>
</dbReference>
<dbReference type="STRING" id="933084.A0A067QAR7"/>
<evidence type="ECO:0000313" key="6">
    <source>
        <dbReference type="EMBL" id="KDQ59681.1"/>
    </source>
</evidence>